<evidence type="ECO:0000256" key="1">
    <source>
        <dbReference type="ARBA" id="ARBA00006484"/>
    </source>
</evidence>
<dbReference type="GO" id="GO:0006633">
    <property type="term" value="P:fatty acid biosynthetic process"/>
    <property type="evidence" value="ECO:0007669"/>
    <property type="project" value="TreeGrafter"/>
</dbReference>
<comment type="similarity">
    <text evidence="1">Belongs to the short-chain dehydrogenases/reductases (SDR) family.</text>
</comment>
<keyword evidence="3" id="KW-0560">Oxidoreductase</keyword>
<dbReference type="Pfam" id="PF13561">
    <property type="entry name" value="adh_short_C2"/>
    <property type="match status" value="1"/>
</dbReference>
<keyword evidence="2" id="KW-0521">NADP</keyword>
<accession>A0A9P5NQK2</accession>
<dbReference type="GO" id="GO:0048038">
    <property type="term" value="F:quinone binding"/>
    <property type="evidence" value="ECO:0007669"/>
    <property type="project" value="TreeGrafter"/>
</dbReference>
<dbReference type="PRINTS" id="PR00081">
    <property type="entry name" value="GDHRDH"/>
</dbReference>
<comment type="caution">
    <text evidence="5">The sequence shown here is derived from an EMBL/GenBank/DDBJ whole genome shotgun (WGS) entry which is preliminary data.</text>
</comment>
<reference evidence="5" key="1">
    <citation type="submission" date="2020-11" db="EMBL/GenBank/DDBJ databases">
        <authorList>
            <consortium name="DOE Joint Genome Institute"/>
            <person name="Ahrendt S."/>
            <person name="Riley R."/>
            <person name="Andreopoulos W."/>
            <person name="LaButti K."/>
            <person name="Pangilinan J."/>
            <person name="Ruiz-duenas F.J."/>
            <person name="Barrasa J.M."/>
            <person name="Sanchez-Garcia M."/>
            <person name="Camarero S."/>
            <person name="Miyauchi S."/>
            <person name="Serrano A."/>
            <person name="Linde D."/>
            <person name="Babiker R."/>
            <person name="Drula E."/>
            <person name="Ayuso-Fernandez I."/>
            <person name="Pacheco R."/>
            <person name="Padilla G."/>
            <person name="Ferreira P."/>
            <person name="Barriuso J."/>
            <person name="Kellner H."/>
            <person name="Castanera R."/>
            <person name="Alfaro M."/>
            <person name="Ramirez L."/>
            <person name="Pisabarro A.G."/>
            <person name="Kuo A."/>
            <person name="Tritt A."/>
            <person name="Lipzen A."/>
            <person name="He G."/>
            <person name="Yan M."/>
            <person name="Ng V."/>
            <person name="Cullen D."/>
            <person name="Martin F."/>
            <person name="Rosso M.-N."/>
            <person name="Henrissat B."/>
            <person name="Hibbett D."/>
            <person name="Martinez A.T."/>
            <person name="Grigoriev I.V."/>
        </authorList>
    </citation>
    <scope>NUCLEOTIDE SEQUENCE</scope>
    <source>
        <strain evidence="5">AH 44721</strain>
    </source>
</reference>
<evidence type="ECO:0000313" key="5">
    <source>
        <dbReference type="EMBL" id="KAF8905546.1"/>
    </source>
</evidence>
<keyword evidence="6" id="KW-1185">Reference proteome</keyword>
<evidence type="ECO:0000256" key="3">
    <source>
        <dbReference type="ARBA" id="ARBA00023002"/>
    </source>
</evidence>
<dbReference type="FunFam" id="3.40.50.720:FF:000417">
    <property type="entry name" value="Glucose 1-dehydrogenase, putative"/>
    <property type="match status" value="1"/>
</dbReference>
<dbReference type="OrthoDB" id="47007at2759"/>
<dbReference type="Gene3D" id="3.40.50.720">
    <property type="entry name" value="NAD(P)-binding Rossmann-like Domain"/>
    <property type="match status" value="1"/>
</dbReference>
<evidence type="ECO:0000313" key="6">
    <source>
        <dbReference type="Proteomes" id="UP000724874"/>
    </source>
</evidence>
<proteinExistence type="inferred from homology"/>
<dbReference type="GO" id="GO:0019301">
    <property type="term" value="P:rhamnose catabolic process"/>
    <property type="evidence" value="ECO:0007669"/>
    <property type="project" value="UniProtKB-ARBA"/>
</dbReference>
<gene>
    <name evidence="5" type="ORF">CPB84DRAFT_1676524</name>
</gene>
<sequence>MSLTPGKIVCITGASRGIGRACAIEFVKQGASGLILHYFGDETTTKEILALKKEVEEKGVHTALIPGDIALLETTKKIVAEGVKEFGRIDVLVSNVGICPFSDFLTMPIETWERTRQVNLDGTFYIVQEVAIQMEKQVPQGGSLIAISSISGLLGGAQQCHYGPTKAAITNLMQNCAVALGKYGIRANAILPGTIATDINKEDLKDTAKRDYMINRTLLGRLGSNTTHVLSKAPEDIAGPVVFLASDLARYVTGASLIVDGGIFVNFQ</sequence>
<protein>
    <submittedName>
        <fullName evidence="5">NAD-P-binding protein</fullName>
    </submittedName>
</protein>
<dbReference type="CDD" id="cd05233">
    <property type="entry name" value="SDR_c"/>
    <property type="match status" value="1"/>
</dbReference>
<dbReference type="InterPro" id="IPR002347">
    <property type="entry name" value="SDR_fam"/>
</dbReference>
<dbReference type="PRINTS" id="PR00080">
    <property type="entry name" value="SDRFAMILY"/>
</dbReference>
<evidence type="ECO:0000256" key="2">
    <source>
        <dbReference type="ARBA" id="ARBA00022857"/>
    </source>
</evidence>
<evidence type="ECO:0000256" key="4">
    <source>
        <dbReference type="ARBA" id="ARBA00023308"/>
    </source>
</evidence>
<dbReference type="InterPro" id="IPR036291">
    <property type="entry name" value="NAD(P)-bd_dom_sf"/>
</dbReference>
<dbReference type="AlphaFoldDB" id="A0A9P5NQK2"/>
<organism evidence="5 6">
    <name type="scientific">Gymnopilus junonius</name>
    <name type="common">Spectacular rustgill mushroom</name>
    <name type="synonym">Gymnopilus spectabilis subsp. junonius</name>
    <dbReference type="NCBI Taxonomy" id="109634"/>
    <lineage>
        <taxon>Eukaryota</taxon>
        <taxon>Fungi</taxon>
        <taxon>Dikarya</taxon>
        <taxon>Basidiomycota</taxon>
        <taxon>Agaricomycotina</taxon>
        <taxon>Agaricomycetes</taxon>
        <taxon>Agaricomycetidae</taxon>
        <taxon>Agaricales</taxon>
        <taxon>Agaricineae</taxon>
        <taxon>Hymenogastraceae</taxon>
        <taxon>Gymnopilus</taxon>
    </lineage>
</organism>
<dbReference type="PANTHER" id="PTHR42760">
    <property type="entry name" value="SHORT-CHAIN DEHYDROGENASES/REDUCTASES FAMILY MEMBER"/>
    <property type="match status" value="1"/>
</dbReference>
<dbReference type="SUPFAM" id="SSF51735">
    <property type="entry name" value="NAD(P)-binding Rossmann-fold domains"/>
    <property type="match status" value="1"/>
</dbReference>
<name>A0A9P5NQK2_GYMJU</name>
<dbReference type="EMBL" id="JADNYJ010000022">
    <property type="protein sequence ID" value="KAF8905546.1"/>
    <property type="molecule type" value="Genomic_DNA"/>
</dbReference>
<dbReference type="Proteomes" id="UP000724874">
    <property type="component" value="Unassembled WGS sequence"/>
</dbReference>
<keyword evidence="4" id="KW-0684">Rhamnose metabolism</keyword>
<dbReference type="PANTHER" id="PTHR42760:SF83">
    <property type="entry name" value="(3R)-3-HYDROXYACYL-COA DEHYDROGENASE"/>
    <property type="match status" value="1"/>
</dbReference>
<dbReference type="GO" id="GO:0016616">
    <property type="term" value="F:oxidoreductase activity, acting on the CH-OH group of donors, NAD or NADP as acceptor"/>
    <property type="evidence" value="ECO:0007669"/>
    <property type="project" value="TreeGrafter"/>
</dbReference>